<dbReference type="Gene3D" id="3.40.850.10">
    <property type="entry name" value="Kinesin motor domain"/>
    <property type="match status" value="1"/>
</dbReference>
<dbReference type="InterPro" id="IPR027640">
    <property type="entry name" value="Kinesin-like_fam"/>
</dbReference>
<sequence>MTTSQVKVAIRLRPLTTKELTSNGTPILTTTPNTVSLSNRTFTYDAVYNDAISQSMLYQDVAPPLLDAFLGGYNATVMAYGQTSSGKTYSMGSEAHTTTIEAGEDDGLIPRFMNDIFSLLEQKKNCEEQTVLVDYTVEVTFLEVYGEDIHDLLQDVVGEDNPRKSLPIREDSSGQVIVVGLQSRKVKTNVEAMEVLNTGTMNRTTASTLMNTTSSRSHAVFAVNLKQVTRDVGGTADGSTEVVTCSRFTFVDLAGSERMKKTGAEGKRKMEGIQINVGLLALGNVINALADEERLVKGEKIHVPYRQSKLTRLLQDALGGNSQTLFLACVSPSDTNASETLSTLQYANRARNIKNKPMKNVDATILELGNLRALTNVLKCELIKKSFTSSNSEKECAIGEIDDEILQRADVLAYMSAIDDKVAEVTGCNAVSYPVSVSALSKPTAPSSHSTAFDCLSRVSTQTSHSTTASISSNNDNSKKDTDTLIYDVNPDEDMKILDELLELQYRDQQFSKEQQSGQEQLDSMDGEIVAQEERLIKLRENIKMYHNIFIKYEQLMCEVHSLEAEKQALADALEKVQVDPTKGCSKAIKRKLKDVEESLARARSETRKQQQKVRQAEQETQKLKVLERKIQEMKHAKVTLLKKQKEAYAKHKEFTNQKTREINALKRKEKASEKTISKMQSESQKVRHNLERSRAQNDKLSEKLKQTETHLMRILTERRTKMSRNMQSNKSKDHVSNLQGLEGSDRFASSSTEEVNSLKFLLEKSVGDRVNLLQQLGAYDRKVVEHGKLLQGMALEMKELNKNRGCKSDASIKEHEDNLHDYQLKLELIEADLERLRYKYPNIEEHYFEEDDSKQQMPALKIISKIEAPVLRTLFCIFLESHVNSEHERKNLKDQLAKKDSTLRSFEKELEVQYDKVESLSKSLSQQRRLSSCNEPELEKLKLSIKAANSNLDTCLREKANLSSELQELRKALKSSQLEHAHAMDQLALAFAKENLMQSNDETSRMLSDLQSVWAEVGVPMNERQAIRDRLKHCVEHACQNMLAEASVLRDDKKHEVGRLRTKLQDMHELLGLNGSRQSMNHGDDSQSLDGQMKALNDSINKVQHEYESALARCKSILDTTNALVTELGLDGDVMGRNLMVLVQDGKPLIHSSRQSCNGAILSDSFLDACDKDLKKLRLMKSNRMLSVVEMSNAVQSIASDMDVTPMDLVSMALYSIKRRSESPGWFDTKTWQQVEDFLSKRGSEQVATDAFMNHLSLLLDTIKSITHGRRLLSETLKQVVEQSHETILATAEGSEMDVMDLYQSLQDTLGRVPPLSKNRCAACIDEMNMFATAAESICQSEIETLTVLWEGLNVSSGEKGRFWSRIEAESSKIQSQTTSPFDCVINECNSDIEEWVLKAVTEASKVQRVLGLRVFKLKSIHAEVARLKTKQYAKNRIMSLNGELKLLSAKLADYEEKAGNRHKLTNKRINSSSLLEEERFRKQMQGMFASKLDTMRQLLNEWEAAEGTIEDSDLLSEVTKDLLKNSHRIDAWMNEKTRFMHLRTSKSKVRDAEKEKAPTLLRPSSRGVPTNTPRTARTEASASTSKPRLTSKSTNKTQSLADRGKLKIPLAGTSHNTKQKEESHAKKRSPEIQVPEVSFPNPFGDLLADTPTSKENNSLLQF</sequence>
<feature type="compositionally biased region" description="Basic and acidic residues" evidence="8">
    <location>
        <begin position="1620"/>
        <end position="1632"/>
    </location>
</feature>
<feature type="region of interest" description="Disordered" evidence="8">
    <location>
        <begin position="667"/>
        <end position="692"/>
    </location>
</feature>
<dbReference type="PANTHER" id="PTHR47969">
    <property type="entry name" value="CHROMOSOME-ASSOCIATED KINESIN KIF4A-RELATED"/>
    <property type="match status" value="1"/>
</dbReference>
<dbReference type="PROSITE" id="PS50067">
    <property type="entry name" value="KINESIN_MOTOR_2"/>
    <property type="match status" value="1"/>
</dbReference>
<dbReference type="Pfam" id="PF00225">
    <property type="entry name" value="Kinesin"/>
    <property type="match status" value="1"/>
</dbReference>
<comment type="subcellular location">
    <subcellularLocation>
        <location evidence="1">Cytoplasm</location>
    </subcellularLocation>
</comment>
<evidence type="ECO:0000256" key="7">
    <source>
        <dbReference type="SAM" id="Coils"/>
    </source>
</evidence>
<feature type="binding site" evidence="6">
    <location>
        <begin position="81"/>
        <end position="88"/>
    </location>
    <ligand>
        <name>ATP</name>
        <dbReference type="ChEBI" id="CHEBI:30616"/>
    </ligand>
</feature>
<feature type="compositionally biased region" description="Basic and acidic residues" evidence="8">
    <location>
        <begin position="1550"/>
        <end position="1559"/>
    </location>
</feature>
<evidence type="ECO:0000256" key="5">
    <source>
        <dbReference type="ARBA" id="ARBA00023054"/>
    </source>
</evidence>
<feature type="coiled-coil region" evidence="7">
    <location>
        <begin position="890"/>
        <end position="987"/>
    </location>
</feature>
<name>A0ABD3NVT9_9STRA</name>
<evidence type="ECO:0000256" key="1">
    <source>
        <dbReference type="ARBA" id="ARBA00004496"/>
    </source>
</evidence>
<accession>A0ABD3NVT9</accession>
<gene>
    <name evidence="10" type="ORF">ACHAWO_000691</name>
</gene>
<evidence type="ECO:0000256" key="8">
    <source>
        <dbReference type="SAM" id="MobiDB-lite"/>
    </source>
</evidence>
<evidence type="ECO:0000259" key="9">
    <source>
        <dbReference type="PROSITE" id="PS50067"/>
    </source>
</evidence>
<keyword evidence="11" id="KW-1185">Reference proteome</keyword>
<dbReference type="Proteomes" id="UP001530400">
    <property type="component" value="Unassembled WGS sequence"/>
</dbReference>
<dbReference type="PROSITE" id="PS00411">
    <property type="entry name" value="KINESIN_MOTOR_1"/>
    <property type="match status" value="1"/>
</dbReference>
<evidence type="ECO:0000256" key="2">
    <source>
        <dbReference type="ARBA" id="ARBA00022490"/>
    </source>
</evidence>
<feature type="region of interest" description="Disordered" evidence="8">
    <location>
        <begin position="464"/>
        <end position="485"/>
    </location>
</feature>
<feature type="domain" description="Kinesin motor" evidence="9">
    <location>
        <begin position="5"/>
        <end position="353"/>
    </location>
</feature>
<dbReference type="GO" id="GO:0005524">
    <property type="term" value="F:ATP binding"/>
    <property type="evidence" value="ECO:0007669"/>
    <property type="project" value="UniProtKB-UniRule"/>
</dbReference>
<dbReference type="InterPro" id="IPR036961">
    <property type="entry name" value="Kinesin_motor_dom_sf"/>
</dbReference>
<dbReference type="InterPro" id="IPR019821">
    <property type="entry name" value="Kinesin_motor_CS"/>
</dbReference>
<feature type="region of interest" description="Disordered" evidence="8">
    <location>
        <begin position="1545"/>
        <end position="1664"/>
    </location>
</feature>
<dbReference type="InterPro" id="IPR001752">
    <property type="entry name" value="Kinesin_motor_dom"/>
</dbReference>
<feature type="coiled-coil region" evidence="7">
    <location>
        <begin position="813"/>
        <end position="840"/>
    </location>
</feature>
<feature type="compositionally biased region" description="Basic and acidic residues" evidence="8">
    <location>
        <begin position="667"/>
        <end position="677"/>
    </location>
</feature>
<evidence type="ECO:0000256" key="3">
    <source>
        <dbReference type="ARBA" id="ARBA00022741"/>
    </source>
</evidence>
<protein>
    <recommendedName>
        <fullName evidence="9">Kinesin motor domain-containing protein</fullName>
    </recommendedName>
</protein>
<proteinExistence type="inferred from homology"/>
<dbReference type="PANTHER" id="PTHR47969:SF15">
    <property type="entry name" value="CHROMOSOME-ASSOCIATED KINESIN KIF4A-RELATED"/>
    <property type="match status" value="1"/>
</dbReference>
<dbReference type="GO" id="GO:0005737">
    <property type="term" value="C:cytoplasm"/>
    <property type="evidence" value="ECO:0007669"/>
    <property type="project" value="UniProtKB-SubCell"/>
</dbReference>
<evidence type="ECO:0000256" key="6">
    <source>
        <dbReference type="PROSITE-ProRule" id="PRU00283"/>
    </source>
</evidence>
<evidence type="ECO:0000313" key="10">
    <source>
        <dbReference type="EMBL" id="KAL3779061.1"/>
    </source>
</evidence>
<evidence type="ECO:0000256" key="4">
    <source>
        <dbReference type="ARBA" id="ARBA00022840"/>
    </source>
</evidence>
<dbReference type="SMART" id="SM00129">
    <property type="entry name" value="KISc"/>
    <property type="match status" value="1"/>
</dbReference>
<dbReference type="GO" id="GO:0003774">
    <property type="term" value="F:cytoskeletal motor activity"/>
    <property type="evidence" value="ECO:0007669"/>
    <property type="project" value="UniProtKB-UniRule"/>
</dbReference>
<feature type="compositionally biased region" description="Polar residues" evidence="8">
    <location>
        <begin position="1569"/>
        <end position="1602"/>
    </location>
</feature>
<dbReference type="Pfam" id="PF25764">
    <property type="entry name" value="KIF21A_4th"/>
    <property type="match status" value="1"/>
</dbReference>
<keyword evidence="4 6" id="KW-0067">ATP-binding</keyword>
<dbReference type="Pfam" id="PF03999">
    <property type="entry name" value="MAP65_ASE1"/>
    <property type="match status" value="1"/>
</dbReference>
<feature type="compositionally biased region" description="Polar residues" evidence="8">
    <location>
        <begin position="1652"/>
        <end position="1664"/>
    </location>
</feature>
<comment type="caution">
    <text evidence="10">The sequence shown here is derived from an EMBL/GenBank/DDBJ whole genome shotgun (WGS) entry which is preliminary data.</text>
</comment>
<organism evidence="10 11">
    <name type="scientific">Cyclotella atomus</name>
    <dbReference type="NCBI Taxonomy" id="382360"/>
    <lineage>
        <taxon>Eukaryota</taxon>
        <taxon>Sar</taxon>
        <taxon>Stramenopiles</taxon>
        <taxon>Ochrophyta</taxon>
        <taxon>Bacillariophyta</taxon>
        <taxon>Coscinodiscophyceae</taxon>
        <taxon>Thalassiosirophycidae</taxon>
        <taxon>Stephanodiscales</taxon>
        <taxon>Stephanodiscaceae</taxon>
        <taxon>Cyclotella</taxon>
    </lineage>
</organism>
<dbReference type="SUPFAM" id="SSF52540">
    <property type="entry name" value="P-loop containing nucleoside triphosphate hydrolases"/>
    <property type="match status" value="1"/>
</dbReference>
<keyword evidence="5 7" id="KW-0175">Coiled coil</keyword>
<dbReference type="PRINTS" id="PR00380">
    <property type="entry name" value="KINESINHEAVY"/>
</dbReference>
<keyword evidence="2" id="KW-0963">Cytoplasm</keyword>
<evidence type="ECO:0000313" key="11">
    <source>
        <dbReference type="Proteomes" id="UP001530400"/>
    </source>
</evidence>
<reference evidence="10 11" key="1">
    <citation type="submission" date="2024-10" db="EMBL/GenBank/DDBJ databases">
        <title>Updated reference genomes for cyclostephanoid diatoms.</title>
        <authorList>
            <person name="Roberts W.R."/>
            <person name="Alverson A.J."/>
        </authorList>
    </citation>
    <scope>NUCLEOTIDE SEQUENCE [LARGE SCALE GENOMIC DNA]</scope>
    <source>
        <strain evidence="10 11">AJA010-31</strain>
    </source>
</reference>
<comment type="similarity">
    <text evidence="6">Belongs to the TRAFAC class myosin-kinesin ATPase superfamily. Kinesin family.</text>
</comment>
<keyword evidence="3 6" id="KW-0547">Nucleotide-binding</keyword>
<keyword evidence="6" id="KW-0505">Motor protein</keyword>
<dbReference type="EMBL" id="JALLPJ020000956">
    <property type="protein sequence ID" value="KAL3779061.1"/>
    <property type="molecule type" value="Genomic_DNA"/>
</dbReference>
<dbReference type="InterPro" id="IPR027417">
    <property type="entry name" value="P-loop_NTPase"/>
</dbReference>